<dbReference type="PROSITE" id="PS50853">
    <property type="entry name" value="FN3"/>
    <property type="match status" value="2"/>
</dbReference>
<sequence length="809" mass="91262">MTVNRWPAFLFLLLCSNTLLSKADLMDMISEASCAARCFRQFTESLNGPDKLFLEQRPDLTQPHCINQKGECALCLEICQWPRGQTENCQESCKAFPNPSLPQFSTQYEPLCNQICTFARDLYARAEKVDRGELPTCCPRVESWPAFCYPTCQTDSDCLPLGGRQKCCLSAVCSEAKQQQQKLHRPNVNGTQSHICTPGVASTDAVPLIPGQPAVKQVEIMPDPESASAGLQTAVPQQYQLELDWLDYYNRTATRASGWSTANYPAVFLVQLRLFHDPSGSVDFLEHTNPDQLKLSSITDRLFGEWGNLVWTTKLGAVLSDLTPGTWYQFRLLALSSQGHGGWGQPSQPIRVRTKPEPPMSPRNLTETKTRIFENNVDVTINWQPPKIINHPLKKYQVTWRRYYGFHGDDRSSFTEYEANVPTEKTTYTIQNLKPATSYKIEVKAVSVFDGKELKSHPTSLYLNTIPIPSKQLEKGHSFTVNDTCSCRDKTHPEITVLPIYYENRQLKVGIRVNLESETQRRKQYVVDWVPRVCIESQVITGQDDYTPQRQTVRGSDLSKVTLNNLRFQCHYKVTVKPAIDRKESSSHRDWFACFCTPSCQSVLLSKNTPAPNCSILSIFENMQPMRLTYTVVPDSPITEESDRTVLSTDVQQVPGAKTYNAILKWTPLAVGMDIESKRSFRALNNVRTSKHTSGSSIRGVRVTWGPRIYEPVTLESYQNGLFPHLDPESAQSKVVDPKSSTFTLKGLQQETLYIVHVQPIGDHSDGPTSTIFFSIPNMVESTAPGSPNHPSSWITVFCVVMTTYLKFF</sequence>
<dbReference type="SMART" id="SM00060">
    <property type="entry name" value="FN3"/>
    <property type="match status" value="3"/>
</dbReference>
<dbReference type="InterPro" id="IPR050991">
    <property type="entry name" value="ECM_Regulatory_Proteins"/>
</dbReference>
<evidence type="ECO:0000256" key="3">
    <source>
        <dbReference type="SAM" id="SignalP"/>
    </source>
</evidence>
<evidence type="ECO:0000313" key="6">
    <source>
        <dbReference type="Proteomes" id="UP000728185"/>
    </source>
</evidence>
<organism evidence="5 6">
    <name type="scientific">Fasciolopsis buskii</name>
    <dbReference type="NCBI Taxonomy" id="27845"/>
    <lineage>
        <taxon>Eukaryota</taxon>
        <taxon>Metazoa</taxon>
        <taxon>Spiralia</taxon>
        <taxon>Lophotrochozoa</taxon>
        <taxon>Platyhelminthes</taxon>
        <taxon>Trematoda</taxon>
        <taxon>Digenea</taxon>
        <taxon>Plagiorchiida</taxon>
        <taxon>Echinostomata</taxon>
        <taxon>Echinostomatoidea</taxon>
        <taxon>Fasciolidae</taxon>
        <taxon>Fasciolopsis</taxon>
    </lineage>
</organism>
<dbReference type="SUPFAM" id="SSF49265">
    <property type="entry name" value="Fibronectin type III"/>
    <property type="match status" value="2"/>
</dbReference>
<feature type="region of interest" description="Disordered" evidence="2">
    <location>
        <begin position="344"/>
        <end position="365"/>
    </location>
</feature>
<dbReference type="OrthoDB" id="9985779at2759"/>
<dbReference type="PANTHER" id="PTHR46708">
    <property type="entry name" value="TENASCIN"/>
    <property type="match status" value="1"/>
</dbReference>
<dbReference type="InterPro" id="IPR036116">
    <property type="entry name" value="FN3_sf"/>
</dbReference>
<reference evidence="5" key="1">
    <citation type="submission" date="2019-05" db="EMBL/GenBank/DDBJ databases">
        <title>Annotation for the trematode Fasciolopsis buski.</title>
        <authorList>
            <person name="Choi Y.-J."/>
        </authorList>
    </citation>
    <scope>NUCLEOTIDE SEQUENCE</scope>
    <source>
        <strain evidence="5">HT</strain>
        <tissue evidence="5">Whole worm</tissue>
    </source>
</reference>
<evidence type="ECO:0000256" key="2">
    <source>
        <dbReference type="SAM" id="MobiDB-lite"/>
    </source>
</evidence>
<protein>
    <submittedName>
        <fullName evidence="5">Anosmin-1</fullName>
    </submittedName>
</protein>
<keyword evidence="6" id="KW-1185">Reference proteome</keyword>
<dbReference type="PANTHER" id="PTHR46708:SF2">
    <property type="entry name" value="FIBRONECTIN TYPE-III DOMAIN-CONTAINING PROTEIN"/>
    <property type="match status" value="1"/>
</dbReference>
<comment type="caution">
    <text evidence="5">The sequence shown here is derived from an EMBL/GenBank/DDBJ whole genome shotgun (WGS) entry which is preliminary data.</text>
</comment>
<dbReference type="CDD" id="cd00063">
    <property type="entry name" value="FN3"/>
    <property type="match status" value="3"/>
</dbReference>
<evidence type="ECO:0000256" key="1">
    <source>
        <dbReference type="ARBA" id="ARBA00022737"/>
    </source>
</evidence>
<dbReference type="InterPro" id="IPR003961">
    <property type="entry name" value="FN3_dom"/>
</dbReference>
<accession>A0A8E0VGT0</accession>
<dbReference type="InterPro" id="IPR013783">
    <property type="entry name" value="Ig-like_fold"/>
</dbReference>
<feature type="domain" description="Fibronectin type-III" evidence="4">
    <location>
        <begin position="687"/>
        <end position="786"/>
    </location>
</feature>
<dbReference type="AlphaFoldDB" id="A0A8E0VGT0"/>
<dbReference type="EMBL" id="LUCM01005385">
    <property type="protein sequence ID" value="KAA0192887.1"/>
    <property type="molecule type" value="Genomic_DNA"/>
</dbReference>
<dbReference type="Gene3D" id="2.60.40.10">
    <property type="entry name" value="Immunoglobulins"/>
    <property type="match status" value="3"/>
</dbReference>
<feature type="chain" id="PRO_5033998048" evidence="3">
    <location>
        <begin position="24"/>
        <end position="809"/>
    </location>
</feature>
<evidence type="ECO:0000313" key="5">
    <source>
        <dbReference type="EMBL" id="KAA0192887.1"/>
    </source>
</evidence>
<dbReference type="Proteomes" id="UP000728185">
    <property type="component" value="Unassembled WGS sequence"/>
</dbReference>
<keyword evidence="1" id="KW-0677">Repeat</keyword>
<keyword evidence="3" id="KW-0732">Signal</keyword>
<proteinExistence type="predicted"/>
<feature type="signal peptide" evidence="3">
    <location>
        <begin position="1"/>
        <end position="23"/>
    </location>
</feature>
<dbReference type="Pfam" id="PF00041">
    <property type="entry name" value="fn3"/>
    <property type="match status" value="1"/>
</dbReference>
<evidence type="ECO:0000259" key="4">
    <source>
        <dbReference type="PROSITE" id="PS50853"/>
    </source>
</evidence>
<gene>
    <name evidence="5" type="ORF">FBUS_00085</name>
</gene>
<name>A0A8E0VGT0_9TREM</name>
<feature type="domain" description="Fibronectin type-III" evidence="4">
    <location>
        <begin position="358"/>
        <end position="469"/>
    </location>
</feature>